<evidence type="ECO:0000313" key="3">
    <source>
        <dbReference type="Proteomes" id="UP000324222"/>
    </source>
</evidence>
<dbReference type="EMBL" id="VSRR010006756">
    <property type="protein sequence ID" value="MPC45502.1"/>
    <property type="molecule type" value="Genomic_DNA"/>
</dbReference>
<dbReference type="AlphaFoldDB" id="A0A5B7FG87"/>
<gene>
    <name evidence="2" type="ORF">E2C01_039201</name>
</gene>
<reference evidence="2 3" key="1">
    <citation type="submission" date="2019-05" db="EMBL/GenBank/DDBJ databases">
        <title>Another draft genome of Portunus trituberculatus and its Hox gene families provides insights of decapod evolution.</title>
        <authorList>
            <person name="Jeong J.-H."/>
            <person name="Song I."/>
            <person name="Kim S."/>
            <person name="Choi T."/>
            <person name="Kim D."/>
            <person name="Ryu S."/>
            <person name="Kim W."/>
        </authorList>
    </citation>
    <scope>NUCLEOTIDE SEQUENCE [LARGE SCALE GENOMIC DNA]</scope>
    <source>
        <tissue evidence="2">Muscle</tissue>
    </source>
</reference>
<proteinExistence type="predicted"/>
<accession>A0A5B7FG87</accession>
<feature type="signal peptide" evidence="1">
    <location>
        <begin position="1"/>
        <end position="22"/>
    </location>
</feature>
<protein>
    <submittedName>
        <fullName evidence="2">Uncharacterized protein</fullName>
    </submittedName>
</protein>
<comment type="caution">
    <text evidence="2">The sequence shown here is derived from an EMBL/GenBank/DDBJ whole genome shotgun (WGS) entry which is preliminary data.</text>
</comment>
<feature type="chain" id="PRO_5022747599" evidence="1">
    <location>
        <begin position="23"/>
        <end position="55"/>
    </location>
</feature>
<name>A0A5B7FG87_PORTR</name>
<evidence type="ECO:0000313" key="2">
    <source>
        <dbReference type="EMBL" id="MPC45502.1"/>
    </source>
</evidence>
<organism evidence="2 3">
    <name type="scientific">Portunus trituberculatus</name>
    <name type="common">Swimming crab</name>
    <name type="synonym">Neptunus trituberculatus</name>
    <dbReference type="NCBI Taxonomy" id="210409"/>
    <lineage>
        <taxon>Eukaryota</taxon>
        <taxon>Metazoa</taxon>
        <taxon>Ecdysozoa</taxon>
        <taxon>Arthropoda</taxon>
        <taxon>Crustacea</taxon>
        <taxon>Multicrustacea</taxon>
        <taxon>Malacostraca</taxon>
        <taxon>Eumalacostraca</taxon>
        <taxon>Eucarida</taxon>
        <taxon>Decapoda</taxon>
        <taxon>Pleocyemata</taxon>
        <taxon>Brachyura</taxon>
        <taxon>Eubrachyura</taxon>
        <taxon>Portunoidea</taxon>
        <taxon>Portunidae</taxon>
        <taxon>Portuninae</taxon>
        <taxon>Portunus</taxon>
    </lineage>
</organism>
<dbReference type="Proteomes" id="UP000324222">
    <property type="component" value="Unassembled WGS sequence"/>
</dbReference>
<evidence type="ECO:0000256" key="1">
    <source>
        <dbReference type="SAM" id="SignalP"/>
    </source>
</evidence>
<keyword evidence="3" id="KW-1185">Reference proteome</keyword>
<keyword evidence="1" id="KW-0732">Signal</keyword>
<sequence>MLGTKLTSPAFICITMALTVCSQPRLVTRPSAISSSSSLHELEHHIYITNPGATM</sequence>